<organism evidence="1">
    <name type="scientific">marine metagenome</name>
    <dbReference type="NCBI Taxonomy" id="408172"/>
    <lineage>
        <taxon>unclassified sequences</taxon>
        <taxon>metagenomes</taxon>
        <taxon>ecological metagenomes</taxon>
    </lineage>
</organism>
<evidence type="ECO:0000313" key="1">
    <source>
        <dbReference type="EMBL" id="SVB22962.1"/>
    </source>
</evidence>
<reference evidence="1" key="1">
    <citation type="submission" date="2018-05" db="EMBL/GenBank/DDBJ databases">
        <authorList>
            <person name="Lanie J.A."/>
            <person name="Ng W.-L."/>
            <person name="Kazmierczak K.M."/>
            <person name="Andrzejewski T.M."/>
            <person name="Davidsen T.M."/>
            <person name="Wayne K.J."/>
            <person name="Tettelin H."/>
            <person name="Glass J.I."/>
            <person name="Rusch D."/>
            <person name="Podicherti R."/>
            <person name="Tsui H.-C.T."/>
            <person name="Winkler M.E."/>
        </authorList>
    </citation>
    <scope>NUCLEOTIDE SEQUENCE</scope>
</reference>
<protein>
    <submittedName>
        <fullName evidence="1">Uncharacterized protein</fullName>
    </submittedName>
</protein>
<dbReference type="AlphaFoldDB" id="A0A382CAU9"/>
<sequence length="42" mass="4950">MSHFENILVKKNQHGKWDVVNPKIEVPNNGNEYKVSWAQNQQ</sequence>
<name>A0A382CAU9_9ZZZZ</name>
<dbReference type="EMBL" id="UINC01033527">
    <property type="protein sequence ID" value="SVB22962.1"/>
    <property type="molecule type" value="Genomic_DNA"/>
</dbReference>
<accession>A0A382CAU9</accession>
<proteinExistence type="predicted"/>
<gene>
    <name evidence="1" type="ORF">METZ01_LOCUS175816</name>
</gene>